<evidence type="ECO:0000313" key="2">
    <source>
        <dbReference type="EMBL" id="CAL1142670.1"/>
    </source>
</evidence>
<accession>A0A9P1CCX3</accession>
<dbReference type="Proteomes" id="UP001152797">
    <property type="component" value="Unassembled WGS sequence"/>
</dbReference>
<organism evidence="1">
    <name type="scientific">Cladocopium goreaui</name>
    <dbReference type="NCBI Taxonomy" id="2562237"/>
    <lineage>
        <taxon>Eukaryota</taxon>
        <taxon>Sar</taxon>
        <taxon>Alveolata</taxon>
        <taxon>Dinophyceae</taxon>
        <taxon>Suessiales</taxon>
        <taxon>Symbiodiniaceae</taxon>
        <taxon>Cladocopium</taxon>
    </lineage>
</organism>
<gene>
    <name evidence="1" type="ORF">C1SCF055_LOCUS16381</name>
</gene>
<sequence length="391" mass="43329">MAPKAPAEVQLEQLDEAFGPGYFEHGRLIFTVARDIPGMMKVAHKLQQKTHEKLGSMVEIILEHVKHELWLKLHESTTSCSLQKGQEVAEYQVTDIPDGIRQHPYRRDRLPTLEVMLLWEDPSNGSVRGRCLFTMPHPEVPKLEDVDDIFAEIEPFFAKRWLKVQLALETPQQGDFAETPPDLGGLPLSGADVMVLACHPRGFASEASESVVHVSQCQPLSFKAKTDDAGQAQICFLPASLNKVQVTETAVFHGTEVSLMGSELKSLDEGVTNLTVRLLPKAQASLSVHVFCMPKKMPEATEEMFGIIDWAAEDRQAIPAAKVDVTPLETNGMQLSLQHTAEDSFEASLAEGCFSVKVACDGYETEERTLMLLVGPNHVYFPMVPRSVNVE</sequence>
<dbReference type="EMBL" id="CAMXCT020001353">
    <property type="protein sequence ID" value="CAL1142670.1"/>
    <property type="molecule type" value="Genomic_DNA"/>
</dbReference>
<reference evidence="1" key="1">
    <citation type="submission" date="2022-10" db="EMBL/GenBank/DDBJ databases">
        <authorList>
            <person name="Chen Y."/>
            <person name="Dougan E. K."/>
            <person name="Chan C."/>
            <person name="Rhodes N."/>
            <person name="Thang M."/>
        </authorList>
    </citation>
    <scope>NUCLEOTIDE SEQUENCE</scope>
</reference>
<reference evidence="2" key="2">
    <citation type="submission" date="2024-04" db="EMBL/GenBank/DDBJ databases">
        <authorList>
            <person name="Chen Y."/>
            <person name="Shah S."/>
            <person name="Dougan E. K."/>
            <person name="Thang M."/>
            <person name="Chan C."/>
        </authorList>
    </citation>
    <scope>NUCLEOTIDE SEQUENCE [LARGE SCALE GENOMIC DNA]</scope>
</reference>
<keyword evidence="3" id="KW-1185">Reference proteome</keyword>
<protein>
    <submittedName>
        <fullName evidence="1">Uncharacterized protein</fullName>
    </submittedName>
</protein>
<dbReference type="EMBL" id="CAMXCT010001353">
    <property type="protein sequence ID" value="CAI3989295.1"/>
    <property type="molecule type" value="Genomic_DNA"/>
</dbReference>
<dbReference type="OrthoDB" id="409878at2759"/>
<comment type="caution">
    <text evidence="1">The sequence shown here is derived from an EMBL/GenBank/DDBJ whole genome shotgun (WGS) entry which is preliminary data.</text>
</comment>
<dbReference type="EMBL" id="CAMXCT030001353">
    <property type="protein sequence ID" value="CAL4776607.1"/>
    <property type="molecule type" value="Genomic_DNA"/>
</dbReference>
<name>A0A9P1CCX3_9DINO</name>
<evidence type="ECO:0000313" key="1">
    <source>
        <dbReference type="EMBL" id="CAI3989295.1"/>
    </source>
</evidence>
<evidence type="ECO:0000313" key="3">
    <source>
        <dbReference type="Proteomes" id="UP001152797"/>
    </source>
</evidence>
<dbReference type="AlphaFoldDB" id="A0A9P1CCX3"/>
<proteinExistence type="predicted"/>